<dbReference type="InterPro" id="IPR047589">
    <property type="entry name" value="DUF11_rpt"/>
</dbReference>
<dbReference type="InterPro" id="IPR011050">
    <property type="entry name" value="Pectin_lyase_fold/virulence"/>
</dbReference>
<dbReference type="InterPro" id="IPR006626">
    <property type="entry name" value="PbH1"/>
</dbReference>
<evidence type="ECO:0000259" key="5">
    <source>
        <dbReference type="Pfam" id="PF13229"/>
    </source>
</evidence>
<dbReference type="Pfam" id="PF01345">
    <property type="entry name" value="DUF11"/>
    <property type="match status" value="1"/>
</dbReference>
<protein>
    <recommendedName>
        <fullName evidence="7">DUF11 domain-containing protein</fullName>
    </recommendedName>
</protein>
<name>H5SA00_9BACT</name>
<organism evidence="6">
    <name type="scientific">uncultured Acetothermia bacterium</name>
    <dbReference type="NCBI Taxonomy" id="236499"/>
    <lineage>
        <taxon>Bacteria</taxon>
        <taxon>Candidatus Bipolaricaulota</taxon>
        <taxon>environmental samples</taxon>
    </lineage>
</organism>
<dbReference type="InterPro" id="IPR013783">
    <property type="entry name" value="Ig-like_fold"/>
</dbReference>
<dbReference type="Gene3D" id="2.160.20.10">
    <property type="entry name" value="Single-stranded right-handed beta-helix, Pectin lyase-like"/>
    <property type="match status" value="3"/>
</dbReference>
<feature type="domain" description="DUF11" evidence="4">
    <location>
        <begin position="875"/>
        <end position="989"/>
    </location>
</feature>
<feature type="compositionally biased region" description="Polar residues" evidence="2">
    <location>
        <begin position="969"/>
        <end position="990"/>
    </location>
</feature>
<dbReference type="SMART" id="SM00710">
    <property type="entry name" value="PbH1"/>
    <property type="match status" value="19"/>
</dbReference>
<evidence type="ECO:0008006" key="7">
    <source>
        <dbReference type="Google" id="ProtNLM"/>
    </source>
</evidence>
<dbReference type="InterPro" id="IPR051550">
    <property type="entry name" value="SCF-Subunits/Alg-Epimerases"/>
</dbReference>
<accession>H5SA00</accession>
<feature type="signal peptide" evidence="3">
    <location>
        <begin position="1"/>
        <end position="23"/>
    </location>
</feature>
<gene>
    <name evidence="6" type="ORF">HGMM_F04A11C04</name>
</gene>
<dbReference type="PANTHER" id="PTHR22990">
    <property type="entry name" value="F-BOX ONLY PROTEIN"/>
    <property type="match status" value="1"/>
</dbReference>
<dbReference type="Gene3D" id="2.60.40.10">
    <property type="entry name" value="Immunoglobulins"/>
    <property type="match status" value="1"/>
</dbReference>
<evidence type="ECO:0000256" key="1">
    <source>
        <dbReference type="ARBA" id="ARBA00022737"/>
    </source>
</evidence>
<proteinExistence type="predicted"/>
<dbReference type="Pfam" id="PF13229">
    <property type="entry name" value="Beta_helix"/>
    <property type="match status" value="3"/>
</dbReference>
<evidence type="ECO:0000259" key="4">
    <source>
        <dbReference type="Pfam" id="PF01345"/>
    </source>
</evidence>
<dbReference type="SUPFAM" id="SSF51126">
    <property type="entry name" value="Pectin lyase-like"/>
    <property type="match status" value="3"/>
</dbReference>
<dbReference type="NCBIfam" id="TIGR01451">
    <property type="entry name" value="B_ant_repeat"/>
    <property type="match status" value="1"/>
</dbReference>
<sequence length="1390" mass="145640">MVARVGLALLMLFLVMYVLPVSAQPWTITVTTSVDEDDNPWTDCPPPGNNDCSLREAITVANWNGAAGDVIVFAAALDGATILLDPSLGSLWIGNDSNTTIDASGLTTGITIDANGVPYPVVLDSSSITIQGPITITNAGAGGAAVVLNPGADNAVLNGITVSNNGAVGISVGAVNNALIQNVTVSDNGNAGISLYDAGATGIQILSSTVSNNTGTGVYVNAPGTIIDGCVISNNNFGGITLDSGASGSSIINSTIAANTNGSGVFVRANSVQIQGNTIRQNDAEGVNIAGADNTAVRNNTIADNGQNGLSSGVFVFGASDGTSVLNNTISGNGGNGVTVQEDFGTGNAPTNTFIGINQIYNNGFGAGAGDGVGIQIAGAVQSPNPSVAIAGNEIYNNAAQGILIERTPAGSGGPQNVLIRTLAAGRVFVPNFIYGNGQEGILLRDPGTSNNTVQGNSIGVDPAGNPAPNGNSGVAITDGASSNFVVGNTIRYNRWQNVLISGAGTSFNVVQGNTILGGADTDPPTGYDNVGVVINNGATDNTIERNVIEWHVFDGVQVVGPGTDRNRIAANLIDHNGGGIAVIHDYRDAVPPDPDAPAFDPQTDSFLDPGPADTLISNNDVVENNSYGIFVRRDAGGTQIVDNRVTDNVTQGILLVGASPLIRGNTLERNRENGIYALVFFGRDDNPATANDDVLSQPTIENNTIAANGGFGVFALDTPVGDLSTINANNTWTPDNTIARVQQDWYGYVRVIDASSNPVTGLTVQIDQNPPCAGSYTSAVSDSNGNYGPTGFTINSARSYFQIAQAFVTNTGILQVCTPQTVHDVPTTISGIYAYNGDYPDPLTEQGGAIESPSGSGVDRYQFALLQQPLSTADLRITKSDAPDPVLVGNNLTYTLTVENLGPATAINVVVTDTLPGSVTFVSAVPSQGSCTYAAGIVTCNLGDINNGATATITIVVTPTVPGTILNNASVSSDTADPNSDNDVSSAETTVEGPLGGDPPIWGTIMVFPSPEVHLGRGPNIDLNKNKTLTDCILRYKDLQTGQIIATGVFVSCAPGDLDLYEHTVVFVDPEGKLGLYDLATGALLRTEFQARRPVIFGRWVVFEHADQIAVWDGSSFELIAPGSDPAIWGELIAFVGASGTIQIYDLARRERRDTGLQGRQLALYEGVVAFVAPNHERKPSIWLYEYATGRVHETGAVGSNPAIFGRHVVFQTDEALVGADLTGDGDRTDTVIRYYDRELHQVFNTARPGLEPDLYDGLITFWVYESDVAEDLNSDGDRLDPIVQIYRIPSDAIAVPLKITRIVVERADRHGVRFVALGEGIEAMRVQIYDLQGRELYRSDFVPGPQLTWYGRSQDGMRLANGVYVAVITLKGFDRIERSAVQKLVLLR</sequence>
<evidence type="ECO:0000256" key="2">
    <source>
        <dbReference type="SAM" id="MobiDB-lite"/>
    </source>
</evidence>
<feature type="domain" description="Right handed beta helix" evidence="5">
    <location>
        <begin position="434"/>
        <end position="583"/>
    </location>
</feature>
<feature type="chain" id="PRO_5003597379" description="DUF11 domain-containing protein" evidence="3">
    <location>
        <begin position="24"/>
        <end position="1390"/>
    </location>
</feature>
<dbReference type="PANTHER" id="PTHR22990:SF15">
    <property type="entry name" value="F-BOX ONLY PROTEIN 10"/>
    <property type="match status" value="1"/>
</dbReference>
<reference evidence="6" key="1">
    <citation type="journal article" date="2005" name="Environ. Microbiol.">
        <title>Genetic and functional properties of uncultivated thermophilic crenarchaeotes from a subsurface gold mine as revealed by analysis of genome fragments.</title>
        <authorList>
            <person name="Nunoura T."/>
            <person name="Hirayama H."/>
            <person name="Takami H."/>
            <person name="Oida H."/>
            <person name="Nishi S."/>
            <person name="Shimamura S."/>
            <person name="Suzuki Y."/>
            <person name="Inagaki F."/>
            <person name="Takai K."/>
            <person name="Nealson K.H."/>
            <person name="Horikoshi K."/>
        </authorList>
    </citation>
    <scope>NUCLEOTIDE SEQUENCE</scope>
</reference>
<dbReference type="InterPro" id="IPR039448">
    <property type="entry name" value="Beta_helix"/>
</dbReference>
<keyword evidence="3" id="KW-0732">Signal</keyword>
<dbReference type="SUPFAM" id="SSF82171">
    <property type="entry name" value="DPP6 N-terminal domain-like"/>
    <property type="match status" value="1"/>
</dbReference>
<keyword evidence="1" id="KW-0677">Repeat</keyword>
<evidence type="ECO:0000313" key="6">
    <source>
        <dbReference type="EMBL" id="BAL52986.1"/>
    </source>
</evidence>
<dbReference type="InterPro" id="IPR012334">
    <property type="entry name" value="Pectin_lyas_fold"/>
</dbReference>
<feature type="region of interest" description="Disordered" evidence="2">
    <location>
        <begin position="969"/>
        <end position="999"/>
    </location>
</feature>
<reference evidence="6" key="2">
    <citation type="journal article" date="2012" name="PLoS ONE">
        <title>A Deeply Branching Thermophilic Bacterium with an Ancient Acetyl-CoA Pathway Dominates a Subsurface Ecosystem.</title>
        <authorList>
            <person name="Takami H."/>
            <person name="Noguchi H."/>
            <person name="Takaki Y."/>
            <person name="Uchiyama I."/>
            <person name="Toyoda A."/>
            <person name="Nishi S."/>
            <person name="Chee G.-J."/>
            <person name="Arai W."/>
            <person name="Nunoura T."/>
            <person name="Itoh T."/>
            <person name="Hattori M."/>
            <person name="Takai K."/>
        </authorList>
    </citation>
    <scope>NUCLEOTIDE SEQUENCE</scope>
</reference>
<dbReference type="InterPro" id="IPR001434">
    <property type="entry name" value="OmcB-like_DUF11"/>
</dbReference>
<feature type="domain" description="Right handed beta helix" evidence="5">
    <location>
        <begin position="615"/>
        <end position="725"/>
    </location>
</feature>
<dbReference type="EMBL" id="AP011645">
    <property type="protein sequence ID" value="BAL52986.1"/>
    <property type="molecule type" value="Genomic_DNA"/>
</dbReference>
<feature type="domain" description="Right handed beta helix" evidence="5">
    <location>
        <begin position="121"/>
        <end position="256"/>
    </location>
</feature>
<evidence type="ECO:0000256" key="3">
    <source>
        <dbReference type="SAM" id="SignalP"/>
    </source>
</evidence>